<keyword evidence="1" id="KW-1133">Transmembrane helix</keyword>
<dbReference type="Gramene" id="mRNA:HanXRQr2_Chr01g0023791">
    <property type="protein sequence ID" value="mRNA:HanXRQr2_Chr01g0023791"/>
    <property type="gene ID" value="HanXRQr2_Chr01g0023791"/>
</dbReference>
<keyword evidence="3" id="KW-1185">Reference proteome</keyword>
<accession>A0A9K3JV42</accession>
<evidence type="ECO:0000313" key="2">
    <source>
        <dbReference type="EMBL" id="KAF5822206.1"/>
    </source>
</evidence>
<comment type="caution">
    <text evidence="2">The sequence shown here is derived from an EMBL/GenBank/DDBJ whole genome shotgun (WGS) entry which is preliminary data.</text>
</comment>
<dbReference type="AlphaFoldDB" id="A0A9K3JV42"/>
<sequence length="75" mass="9423">MKQLFDFTYDVLLEWLCSMFCWYRSGFDPQLQDNSRVYFEERSYQDPMFLKIKWFDFMIWFVFCLLILFCDGCYV</sequence>
<keyword evidence="1" id="KW-0472">Membrane</keyword>
<reference evidence="2" key="2">
    <citation type="submission" date="2020-06" db="EMBL/GenBank/DDBJ databases">
        <title>Helianthus annuus Genome sequencing and assembly Release 2.</title>
        <authorList>
            <person name="Gouzy J."/>
            <person name="Langlade N."/>
            <person name="Munos S."/>
        </authorList>
    </citation>
    <scope>NUCLEOTIDE SEQUENCE</scope>
    <source>
        <tissue evidence="2">Leaves</tissue>
    </source>
</reference>
<dbReference type="EMBL" id="MNCJ02000316">
    <property type="protein sequence ID" value="KAF5822206.1"/>
    <property type="molecule type" value="Genomic_DNA"/>
</dbReference>
<keyword evidence="1" id="KW-0812">Transmembrane</keyword>
<feature type="transmembrane region" description="Helical" evidence="1">
    <location>
        <begin position="57"/>
        <end position="74"/>
    </location>
</feature>
<name>A0A9K3JV42_HELAN</name>
<reference evidence="2" key="1">
    <citation type="journal article" date="2017" name="Nature">
        <title>The sunflower genome provides insights into oil metabolism, flowering and Asterid evolution.</title>
        <authorList>
            <person name="Badouin H."/>
            <person name="Gouzy J."/>
            <person name="Grassa C.J."/>
            <person name="Murat F."/>
            <person name="Staton S.E."/>
            <person name="Cottret L."/>
            <person name="Lelandais-Briere C."/>
            <person name="Owens G.L."/>
            <person name="Carrere S."/>
            <person name="Mayjonade B."/>
            <person name="Legrand L."/>
            <person name="Gill N."/>
            <person name="Kane N.C."/>
            <person name="Bowers J.E."/>
            <person name="Hubner S."/>
            <person name="Bellec A."/>
            <person name="Berard A."/>
            <person name="Berges H."/>
            <person name="Blanchet N."/>
            <person name="Boniface M.C."/>
            <person name="Brunel D."/>
            <person name="Catrice O."/>
            <person name="Chaidir N."/>
            <person name="Claudel C."/>
            <person name="Donnadieu C."/>
            <person name="Faraut T."/>
            <person name="Fievet G."/>
            <person name="Helmstetter N."/>
            <person name="King M."/>
            <person name="Knapp S.J."/>
            <person name="Lai Z."/>
            <person name="Le Paslier M.C."/>
            <person name="Lippi Y."/>
            <person name="Lorenzon L."/>
            <person name="Mandel J.R."/>
            <person name="Marage G."/>
            <person name="Marchand G."/>
            <person name="Marquand E."/>
            <person name="Bret-Mestries E."/>
            <person name="Morien E."/>
            <person name="Nambeesan S."/>
            <person name="Nguyen T."/>
            <person name="Pegot-Espagnet P."/>
            <person name="Pouilly N."/>
            <person name="Raftis F."/>
            <person name="Sallet E."/>
            <person name="Schiex T."/>
            <person name="Thomas J."/>
            <person name="Vandecasteele C."/>
            <person name="Vares D."/>
            <person name="Vear F."/>
            <person name="Vautrin S."/>
            <person name="Crespi M."/>
            <person name="Mangin B."/>
            <person name="Burke J.M."/>
            <person name="Salse J."/>
            <person name="Munos S."/>
            <person name="Vincourt P."/>
            <person name="Rieseberg L.H."/>
            <person name="Langlade N.B."/>
        </authorList>
    </citation>
    <scope>NUCLEOTIDE SEQUENCE</scope>
    <source>
        <tissue evidence="2">Leaves</tissue>
    </source>
</reference>
<protein>
    <submittedName>
        <fullName evidence="2">Uncharacterized protein</fullName>
    </submittedName>
</protein>
<evidence type="ECO:0000256" key="1">
    <source>
        <dbReference type="SAM" id="Phobius"/>
    </source>
</evidence>
<gene>
    <name evidence="2" type="ORF">HanXRQr2_Chr01g0023791</name>
</gene>
<evidence type="ECO:0000313" key="3">
    <source>
        <dbReference type="Proteomes" id="UP000215914"/>
    </source>
</evidence>
<proteinExistence type="predicted"/>
<dbReference type="Proteomes" id="UP000215914">
    <property type="component" value="Unassembled WGS sequence"/>
</dbReference>
<organism evidence="2 3">
    <name type="scientific">Helianthus annuus</name>
    <name type="common">Common sunflower</name>
    <dbReference type="NCBI Taxonomy" id="4232"/>
    <lineage>
        <taxon>Eukaryota</taxon>
        <taxon>Viridiplantae</taxon>
        <taxon>Streptophyta</taxon>
        <taxon>Embryophyta</taxon>
        <taxon>Tracheophyta</taxon>
        <taxon>Spermatophyta</taxon>
        <taxon>Magnoliopsida</taxon>
        <taxon>eudicotyledons</taxon>
        <taxon>Gunneridae</taxon>
        <taxon>Pentapetalae</taxon>
        <taxon>asterids</taxon>
        <taxon>campanulids</taxon>
        <taxon>Asterales</taxon>
        <taxon>Asteraceae</taxon>
        <taxon>Asteroideae</taxon>
        <taxon>Heliantheae alliance</taxon>
        <taxon>Heliantheae</taxon>
        <taxon>Helianthus</taxon>
    </lineage>
</organism>